<sequence>MATCRNIRLITDFAGTGQVVRADMLASQMNHQLFRQGYVYDVKLDLEADSDQTVHVWALNPTWILKRSWLLAKQMHDDNVKEEMALLPKSSRARWRDFRINDCLVGYGVIKPLVFDTPAAASAATHDPITAGRAEYGFSRVYTEEAEAGWDFGLDSGASCFDIFEEYMQNWQVLETPAESTDDDVPYDVLQQDTIDSTMSQLKENGNLPPYDDLSAVGSTYDRKWIYIGAVSTQLSGAQRLSTGFFEAPLGIVALQGYSAATFADANLKLVYKPGKYKGVSARRMEDL</sequence>
<evidence type="ECO:0000313" key="1">
    <source>
        <dbReference type="EMBL" id="AGA18326.1"/>
    </source>
</evidence>
<name>S4TE39_9VIRU</name>
<accession>S4TE39</accession>
<reference evidence="1" key="1">
    <citation type="journal article" date="2013" name="ISME J.">
        <title>Previously unknown and highly divergent ssDNA viruses populate the oceans.</title>
        <authorList>
            <person name="Labonte J.M."/>
            <person name="Suttle C.A."/>
        </authorList>
    </citation>
    <scope>NUCLEOTIDE SEQUENCE</scope>
</reference>
<proteinExistence type="predicted"/>
<dbReference type="EMBL" id="JX904275">
    <property type="protein sequence ID" value="AGA18326.1"/>
    <property type="molecule type" value="Genomic_DNA"/>
</dbReference>
<protein>
    <submittedName>
        <fullName evidence="1">Uncharacterized protein</fullName>
    </submittedName>
</protein>
<organism evidence="1">
    <name type="scientific">uncultured marine virus</name>
    <dbReference type="NCBI Taxonomy" id="186617"/>
    <lineage>
        <taxon>Viruses</taxon>
        <taxon>environmental samples</taxon>
    </lineage>
</organism>